<name>A0A9W9F4V7_9EURO</name>
<evidence type="ECO:0000256" key="1">
    <source>
        <dbReference type="SAM" id="MobiDB-lite"/>
    </source>
</evidence>
<dbReference type="AlphaFoldDB" id="A0A9W9F4V7"/>
<keyword evidence="2" id="KW-0472">Membrane</keyword>
<keyword evidence="2" id="KW-0812">Transmembrane</keyword>
<feature type="region of interest" description="Disordered" evidence="1">
    <location>
        <begin position="189"/>
        <end position="220"/>
    </location>
</feature>
<reference evidence="3" key="2">
    <citation type="journal article" date="2023" name="IMA Fungus">
        <title>Comparative genomic study of the Penicillium genus elucidates a diverse pangenome and 15 lateral gene transfer events.</title>
        <authorList>
            <person name="Petersen C."/>
            <person name="Sorensen T."/>
            <person name="Nielsen M.R."/>
            <person name="Sondergaard T.E."/>
            <person name="Sorensen J.L."/>
            <person name="Fitzpatrick D.A."/>
            <person name="Frisvad J.C."/>
            <person name="Nielsen K.L."/>
        </authorList>
    </citation>
    <scope>NUCLEOTIDE SEQUENCE</scope>
    <source>
        <strain evidence="3">IBT 30069</strain>
    </source>
</reference>
<dbReference type="Proteomes" id="UP001149165">
    <property type="component" value="Unassembled WGS sequence"/>
</dbReference>
<sequence length="307" mass="32725">MTSTYPPQETSGLTTTFLPLTTTWTAPEYCSTQYIGMNGTDGELTYRAFDPFYHQFANTSATCHPTQILILKSHHTGDDTSGYDWTSLGPFICPGNWTSVAETLTKESSTQTACCPSDYTANVVPNTDGYLDVSCISYAGDDMNLTYASYGLPTSNMPFITTFLTDGWKLYAEPASGWNIGPSAANATTTGTTIPSSTGVTQSTLSAGSEHHDSGGSSGAGRKAGIAVGVVVGVLAILALFAFFVIRHRRNKRGLATDQDGKLPPGELYSEPKLQDPQELGGEARAELGSRSDRAELHHESAHELPG</sequence>
<evidence type="ECO:0000256" key="2">
    <source>
        <dbReference type="SAM" id="Phobius"/>
    </source>
</evidence>
<evidence type="ECO:0000313" key="4">
    <source>
        <dbReference type="Proteomes" id="UP001149165"/>
    </source>
</evidence>
<protein>
    <submittedName>
        <fullName evidence="3">Uncharacterized protein</fullName>
    </submittedName>
</protein>
<feature type="compositionally biased region" description="Low complexity" evidence="1">
    <location>
        <begin position="189"/>
        <end position="201"/>
    </location>
</feature>
<evidence type="ECO:0000313" key="3">
    <source>
        <dbReference type="EMBL" id="KAJ5093559.1"/>
    </source>
</evidence>
<organism evidence="3 4">
    <name type="scientific">Penicillium angulare</name>
    <dbReference type="NCBI Taxonomy" id="116970"/>
    <lineage>
        <taxon>Eukaryota</taxon>
        <taxon>Fungi</taxon>
        <taxon>Dikarya</taxon>
        <taxon>Ascomycota</taxon>
        <taxon>Pezizomycotina</taxon>
        <taxon>Eurotiomycetes</taxon>
        <taxon>Eurotiomycetidae</taxon>
        <taxon>Eurotiales</taxon>
        <taxon>Aspergillaceae</taxon>
        <taxon>Penicillium</taxon>
    </lineage>
</organism>
<reference evidence="3" key="1">
    <citation type="submission" date="2022-11" db="EMBL/GenBank/DDBJ databases">
        <authorList>
            <person name="Petersen C."/>
        </authorList>
    </citation>
    <scope>NUCLEOTIDE SEQUENCE</scope>
    <source>
        <strain evidence="3">IBT 30069</strain>
    </source>
</reference>
<feature type="region of interest" description="Disordered" evidence="1">
    <location>
        <begin position="255"/>
        <end position="307"/>
    </location>
</feature>
<proteinExistence type="predicted"/>
<feature type="transmembrane region" description="Helical" evidence="2">
    <location>
        <begin position="224"/>
        <end position="246"/>
    </location>
</feature>
<accession>A0A9W9F4V7</accession>
<comment type="caution">
    <text evidence="3">The sequence shown here is derived from an EMBL/GenBank/DDBJ whole genome shotgun (WGS) entry which is preliminary data.</text>
</comment>
<dbReference type="EMBL" id="JAPQKH010000006">
    <property type="protein sequence ID" value="KAJ5093559.1"/>
    <property type="molecule type" value="Genomic_DNA"/>
</dbReference>
<feature type="compositionally biased region" description="Basic and acidic residues" evidence="1">
    <location>
        <begin position="282"/>
        <end position="307"/>
    </location>
</feature>
<keyword evidence="2" id="KW-1133">Transmembrane helix</keyword>
<dbReference type="OrthoDB" id="4369169at2759"/>
<gene>
    <name evidence="3" type="ORF">N7456_009420</name>
</gene>
<keyword evidence="4" id="KW-1185">Reference proteome</keyword>